<dbReference type="RefSeq" id="WP_341744819.1">
    <property type="nucleotide sequence ID" value="NZ_CP151407.1"/>
</dbReference>
<geneLocation type="plasmid" evidence="1 2">
    <name>unnamed1</name>
</geneLocation>
<protein>
    <submittedName>
        <fullName evidence="1">DUF3150 domain-containing protein</fullName>
    </submittedName>
</protein>
<accession>A0ABZ2XNP7</accession>
<evidence type="ECO:0000313" key="1">
    <source>
        <dbReference type="EMBL" id="WZJ23507.1"/>
    </source>
</evidence>
<organism evidence="1 2">
    <name type="scientific">Azonexus hydrophilus</name>
    <dbReference type="NCBI Taxonomy" id="418702"/>
    <lineage>
        <taxon>Bacteria</taxon>
        <taxon>Pseudomonadati</taxon>
        <taxon>Pseudomonadota</taxon>
        <taxon>Betaproteobacteria</taxon>
        <taxon>Rhodocyclales</taxon>
        <taxon>Azonexaceae</taxon>
        <taxon>Azonexus</taxon>
    </lineage>
</organism>
<name>A0ABZ2XNP7_9RHOO</name>
<gene>
    <name evidence="1" type="ORF">AADV58_17270</name>
</gene>
<dbReference type="Pfam" id="PF11348">
    <property type="entry name" value="DUF3150"/>
    <property type="match status" value="1"/>
</dbReference>
<keyword evidence="1" id="KW-0614">Plasmid</keyword>
<dbReference type="InterPro" id="IPR021496">
    <property type="entry name" value="DUF3150"/>
</dbReference>
<proteinExistence type="predicted"/>
<dbReference type="Proteomes" id="UP001479520">
    <property type="component" value="Plasmid unnamed1"/>
</dbReference>
<keyword evidence="2" id="KW-1185">Reference proteome</keyword>
<evidence type="ECO:0000313" key="2">
    <source>
        <dbReference type="Proteomes" id="UP001479520"/>
    </source>
</evidence>
<reference evidence="1 2" key="1">
    <citation type="submission" date="2024-04" db="EMBL/GenBank/DDBJ databases">
        <title>Dissimilatory iodate-reducing microorganisms contribute to the enrichment of iodine in groundwater.</title>
        <authorList>
            <person name="Jiang Z."/>
        </authorList>
    </citation>
    <scope>NUCLEOTIDE SEQUENCE [LARGE SCALE GENOMIC DNA]</scope>
    <source>
        <strain evidence="1 2">NCP973</strain>
        <plasmid evidence="1 2">unnamed1</plasmid>
    </source>
</reference>
<sequence>MQQNQILEKVICISLEGIRLWGARKKLQVADLDGVAEQSLPPADLASLGSKRIFDAKSLNRFEALKKQAHNACAKRGIRFLGGYAVPAEEAAALGTELDAIGVLFEDAKRDLLATYDDKLDDWVARYPGWESWIRREAKPKDAIADRISYGWTPARISTPSDEPDSILNKKMAEETGGLAGRLFCEIADAAEDVLDAISGKPKVNRRALSPIRNIRSKMSGLAFLDSRVKPLLKLIDDTLAQMPGDAPIEGVSLTALTGLVMILSEPSRMRRYGESVLNGSSQSDALDDAGEDVTEVTTVSVKETEEPTVATAGSLIDDLFGGDFVSPKKEPAGIPAGFEIAPPALEDQGVEESIFEVKAVEVQTPMVEVSQVKESKPVVEQTTAGDSLIPTLPTMPKALRKIRPLGLAA</sequence>
<dbReference type="EMBL" id="CP151407">
    <property type="protein sequence ID" value="WZJ23507.1"/>
    <property type="molecule type" value="Genomic_DNA"/>
</dbReference>